<protein>
    <submittedName>
        <fullName evidence="1">Spore coat associated protein CotJA</fullName>
    </submittedName>
</protein>
<gene>
    <name evidence="1" type="ORF">KQI88_02935</name>
</gene>
<accession>A0ABS6FYP6</accession>
<sequence>MYYNGCNQYSYQYGNCGSCQIYPVPFMPTNPLYAHAYVPYQSFTTTFPIGEALMKGTIFPELSNVYNPYEDYRKEEK</sequence>
<dbReference type="InterPro" id="IPR020256">
    <property type="entry name" value="Spore_coat_CotJA"/>
</dbReference>
<evidence type="ECO:0000313" key="2">
    <source>
        <dbReference type="Proteomes" id="UP000779508"/>
    </source>
</evidence>
<proteinExistence type="predicted"/>
<keyword evidence="2" id="KW-1185">Reference proteome</keyword>
<dbReference type="RefSeq" id="WP_216414855.1">
    <property type="nucleotide sequence ID" value="NZ_JAHLQK010000001.1"/>
</dbReference>
<evidence type="ECO:0000313" key="1">
    <source>
        <dbReference type="EMBL" id="MBU5675370.1"/>
    </source>
</evidence>
<name>A0ABS6FYP6_9FIRM</name>
<dbReference type="Proteomes" id="UP000779508">
    <property type="component" value="Unassembled WGS sequence"/>
</dbReference>
<dbReference type="EMBL" id="JAHLQK010000001">
    <property type="protein sequence ID" value="MBU5675370.1"/>
    <property type="molecule type" value="Genomic_DNA"/>
</dbReference>
<reference evidence="1 2" key="1">
    <citation type="submission" date="2021-06" db="EMBL/GenBank/DDBJ databases">
        <authorList>
            <person name="Sun Q."/>
            <person name="Li D."/>
        </authorList>
    </citation>
    <scope>NUCLEOTIDE SEQUENCE [LARGE SCALE GENOMIC DNA]</scope>
    <source>
        <strain evidence="1 2">MSJ-5</strain>
    </source>
</reference>
<dbReference type="Pfam" id="PF11007">
    <property type="entry name" value="CotJA"/>
    <property type="match status" value="1"/>
</dbReference>
<comment type="caution">
    <text evidence="1">The sequence shown here is derived from an EMBL/GenBank/DDBJ whole genome shotgun (WGS) entry which is preliminary data.</text>
</comment>
<organism evidence="1 2">
    <name type="scientific">Alkaliphilus flagellatus</name>
    <dbReference type="NCBI Taxonomy" id="2841507"/>
    <lineage>
        <taxon>Bacteria</taxon>
        <taxon>Bacillati</taxon>
        <taxon>Bacillota</taxon>
        <taxon>Clostridia</taxon>
        <taxon>Peptostreptococcales</taxon>
        <taxon>Natronincolaceae</taxon>
        <taxon>Alkaliphilus</taxon>
    </lineage>
</organism>